<dbReference type="SUPFAM" id="SSF82771">
    <property type="entry name" value="GIY-YIG endonuclease"/>
    <property type="match status" value="1"/>
</dbReference>
<keyword evidence="5" id="KW-1185">Reference proteome</keyword>
<accession>A0A7M1RRH9</accession>
<dbReference type="RefSeq" id="YP_010112499.1">
    <property type="nucleotide sequence ID" value="NC_055892.1"/>
</dbReference>
<dbReference type="InterPro" id="IPR006350">
    <property type="entry name" value="Intron_endoG1"/>
</dbReference>
<sequence>MREYSLHNISSIPNFSCGVYAIRNNMDNKMYIGSSTNIRSRIKYHINALKNNKDCNRYLQEVVNDIGLDKFSFIILEMCDDNRNTLKYLENKYIELYGYYNKNKVDGKPVFCYSLNGLYICAFTNLKEAAKFVNGFPDNIKACCECRKNKKSYHGFLWSYIKKCNIGERTRKDVYHNCKSILLFSASGTLLNTYRSIGLASKMTNITKSAILSVLNIKKINKTAGGYIWKYKEGGNNE</sequence>
<protein>
    <submittedName>
        <fullName evidence="4">Endonuclease</fullName>
    </submittedName>
</protein>
<evidence type="ECO:0000313" key="5">
    <source>
        <dbReference type="Proteomes" id="UP000594117"/>
    </source>
</evidence>
<dbReference type="SMART" id="SM00497">
    <property type="entry name" value="IENR1"/>
    <property type="match status" value="2"/>
</dbReference>
<dbReference type="InterPro" id="IPR036388">
    <property type="entry name" value="WH-like_DNA-bd_sf"/>
</dbReference>
<dbReference type="Gene3D" id="1.10.10.10">
    <property type="entry name" value="Winged helix-like DNA-binding domain superfamily/Winged helix DNA-binding domain"/>
    <property type="match status" value="2"/>
</dbReference>
<comment type="cofactor">
    <cofactor evidence="1">
        <name>Mg(2+)</name>
        <dbReference type="ChEBI" id="CHEBI:18420"/>
    </cofactor>
</comment>
<dbReference type="KEGG" id="vg:65130973"/>
<dbReference type="InterPro" id="IPR000305">
    <property type="entry name" value="GIY-YIG_endonuc"/>
</dbReference>
<dbReference type="PROSITE" id="PS50164">
    <property type="entry name" value="GIY_YIG"/>
    <property type="match status" value="1"/>
</dbReference>
<keyword evidence="4" id="KW-0540">Nuclease</keyword>
<dbReference type="GeneID" id="65130973"/>
<feature type="domain" description="GIY-YIG" evidence="3">
    <location>
        <begin position="15"/>
        <end position="105"/>
    </location>
</feature>
<keyword evidence="4" id="KW-0255">Endonuclease</keyword>
<dbReference type="Pfam" id="PF01541">
    <property type="entry name" value="GIY-YIG"/>
    <property type="match status" value="1"/>
</dbReference>
<dbReference type="Proteomes" id="UP000594117">
    <property type="component" value="Segment"/>
</dbReference>
<dbReference type="InterPro" id="IPR003647">
    <property type="entry name" value="Intron_nuc_1_rpt"/>
</dbReference>
<dbReference type="Pfam" id="PF07453">
    <property type="entry name" value="NUMOD1"/>
    <property type="match status" value="1"/>
</dbReference>
<dbReference type="InterPro" id="IPR010896">
    <property type="entry name" value="NUMOD1"/>
</dbReference>
<evidence type="ECO:0000256" key="1">
    <source>
        <dbReference type="ARBA" id="ARBA00001946"/>
    </source>
</evidence>
<name>A0A7M1RRH9_9CAUD</name>
<dbReference type="SMART" id="SM00465">
    <property type="entry name" value="GIYc"/>
    <property type="match status" value="1"/>
</dbReference>
<keyword evidence="2" id="KW-0460">Magnesium</keyword>
<evidence type="ECO:0000259" key="3">
    <source>
        <dbReference type="PROSITE" id="PS50164"/>
    </source>
</evidence>
<keyword evidence="4" id="KW-0378">Hydrolase</keyword>
<proteinExistence type="predicted"/>
<evidence type="ECO:0000256" key="2">
    <source>
        <dbReference type="ARBA" id="ARBA00022842"/>
    </source>
</evidence>
<dbReference type="Gene3D" id="3.40.1440.10">
    <property type="entry name" value="GIY-YIG endonuclease"/>
    <property type="match status" value="1"/>
</dbReference>
<dbReference type="GO" id="GO:0004519">
    <property type="term" value="F:endonuclease activity"/>
    <property type="evidence" value="ECO:0007669"/>
    <property type="project" value="UniProtKB-KW"/>
</dbReference>
<dbReference type="EMBL" id="MT774399">
    <property type="protein sequence ID" value="QOR57047.1"/>
    <property type="molecule type" value="Genomic_DNA"/>
</dbReference>
<organism evidence="4 5">
    <name type="scientific">uncultured phage cr109_1</name>
    <dbReference type="NCBI Taxonomy" id="2772083"/>
    <lineage>
        <taxon>Viruses</taxon>
        <taxon>Duplodnaviria</taxon>
        <taxon>Heunggongvirae</taxon>
        <taxon>Uroviricota</taxon>
        <taxon>Caudoviricetes</taxon>
        <taxon>Crassvirales</taxon>
        <taxon>Suoliviridae</taxon>
        <taxon>Loutivirinae</taxon>
        <taxon>Buchavirus</taxon>
        <taxon>Buchavirus splanchnicus</taxon>
    </lineage>
</organism>
<dbReference type="InterPro" id="IPR035901">
    <property type="entry name" value="GIY-YIG_endonuc_sf"/>
</dbReference>
<dbReference type="NCBIfam" id="TIGR01453">
    <property type="entry name" value="grpIintron_endo"/>
    <property type="match status" value="1"/>
</dbReference>
<reference evidence="4 5" key="1">
    <citation type="submission" date="2020-07" db="EMBL/GenBank/DDBJ databases">
        <title>Taxonomic proposal: Crassvirales, a new order of highly abundant and diverse bacterial viruses.</title>
        <authorList>
            <person name="Shkoporov A.N."/>
            <person name="Stockdale S.R."/>
            <person name="Guerin E."/>
            <person name="Ross R.P."/>
            <person name="Hill C."/>
        </authorList>
    </citation>
    <scope>NUCLEOTIDE SEQUENCE [LARGE SCALE GENOMIC DNA]</scope>
</reference>
<evidence type="ECO:0000313" key="4">
    <source>
        <dbReference type="EMBL" id="QOR57047.1"/>
    </source>
</evidence>